<reference evidence="1" key="1">
    <citation type="journal article" date="2005" name="FEMS Immunol. Med. Microbiol.">
        <title>In vitro and in silico analysis of signal peptides from the human blood fluke, Schistosoma mansoni.</title>
        <authorList>
            <person name="Pearson M.S."/>
            <person name="McManus D.P."/>
            <person name="Smyth D.J."/>
            <person name="Lewis F.A."/>
            <person name="Loukas A."/>
        </authorList>
    </citation>
    <scope>NUCLEOTIDE SEQUENCE</scope>
    <source>
        <strain evidence="1">Puerto Rican</strain>
    </source>
</reference>
<feature type="non-terminal residue" evidence="1">
    <location>
        <position position="42"/>
    </location>
</feature>
<sequence>MVFFLRFFHVSLLFVCLMFLSLVYKILTIPFSSIYCDSFSMH</sequence>
<evidence type="ECO:0000313" key="1">
    <source>
        <dbReference type="EMBL" id="AAR84070.1"/>
    </source>
</evidence>
<proteinExistence type="evidence at transcript level"/>
<accession>Q6TA42</accession>
<protein>
    <submittedName>
        <fullName evidence="1">Uncharacterized protein</fullName>
    </submittedName>
</protein>
<dbReference type="AlphaFoldDB" id="Q6TA42"/>
<dbReference type="EMBL" id="AY426707">
    <property type="protein sequence ID" value="AAR84070.1"/>
    <property type="molecule type" value="mRNA"/>
</dbReference>
<name>Q6TA42_SCHMA</name>
<organism evidence="1">
    <name type="scientific">Schistosoma mansoni</name>
    <name type="common">Blood fluke</name>
    <dbReference type="NCBI Taxonomy" id="6183"/>
    <lineage>
        <taxon>Eukaryota</taxon>
        <taxon>Metazoa</taxon>
        <taxon>Spiralia</taxon>
        <taxon>Lophotrochozoa</taxon>
        <taxon>Platyhelminthes</taxon>
        <taxon>Trematoda</taxon>
        <taxon>Digenea</taxon>
        <taxon>Strigeidida</taxon>
        <taxon>Schistosomatoidea</taxon>
        <taxon>Schistosomatidae</taxon>
        <taxon>Schistosoma</taxon>
    </lineage>
</organism>